<evidence type="ECO:0000256" key="1">
    <source>
        <dbReference type="SAM" id="SignalP"/>
    </source>
</evidence>
<keyword evidence="1" id="KW-0732">Signal</keyword>
<evidence type="ECO:0000313" key="3">
    <source>
        <dbReference type="Proteomes" id="UP000005953"/>
    </source>
</evidence>
<accession>A4BCK2</accession>
<protein>
    <recommendedName>
        <fullName evidence="4">DUF4034 domain-containing protein</fullName>
    </recommendedName>
</protein>
<dbReference type="Proteomes" id="UP000005953">
    <property type="component" value="Unassembled WGS sequence"/>
</dbReference>
<dbReference type="EMBL" id="AAOE01000005">
    <property type="protein sequence ID" value="EAR10268.1"/>
    <property type="molecule type" value="Genomic_DNA"/>
</dbReference>
<feature type="chain" id="PRO_5002665038" description="DUF4034 domain-containing protein" evidence="1">
    <location>
        <begin position="20"/>
        <end position="278"/>
    </location>
</feature>
<gene>
    <name evidence="2" type="ORF">MED297_13632</name>
</gene>
<evidence type="ECO:0000313" key="2">
    <source>
        <dbReference type="EMBL" id="EAR10268.1"/>
    </source>
</evidence>
<organism evidence="2 3">
    <name type="scientific">Reinekea blandensis MED297</name>
    <dbReference type="NCBI Taxonomy" id="314283"/>
    <lineage>
        <taxon>Bacteria</taxon>
        <taxon>Pseudomonadati</taxon>
        <taxon>Pseudomonadota</taxon>
        <taxon>Gammaproteobacteria</taxon>
        <taxon>Oceanospirillales</taxon>
        <taxon>Saccharospirillaceae</taxon>
        <taxon>Reinekea</taxon>
    </lineage>
</organism>
<keyword evidence="3" id="KW-1185">Reference proteome</keyword>
<sequence>MKHLSTIVLFMLLTGCATTKLPSNLSGAILNSDDLQTVKEGLPSYLLMVDALTETYPKSASMQLTASSLNGAYAGVFVPDDQQARRKKLAEKALEHAFQAFCLHDSKACGMAEWELDRLSNELPQWDREADLPYLYAVGSSWAGYIQANSDDWLAIAQLGQAEAVLKQVVSIAPNHEKGTAQLYLGVMNSILPPSLGGKPDIARGYYERAIEAGEQQNLIIYVYYASNFARLLFDKALHDRLLEEALALDPYVDGYTLQNVYAQEQARALLASSDSYF</sequence>
<dbReference type="Pfam" id="PF16811">
    <property type="entry name" value="TAtT"/>
    <property type="match status" value="1"/>
</dbReference>
<dbReference type="InterPro" id="IPR038537">
    <property type="entry name" value="TatT_sf"/>
</dbReference>
<name>A4BCK2_9GAMM</name>
<dbReference type="AlphaFoldDB" id="A4BCK2"/>
<dbReference type="InterPro" id="IPR031823">
    <property type="entry name" value="TatT"/>
</dbReference>
<reference evidence="2 3" key="1">
    <citation type="submission" date="2006-02" db="EMBL/GenBank/DDBJ databases">
        <authorList>
            <person name="Pinhassi J."/>
            <person name="Pedros-Alio C."/>
            <person name="Ferriera S."/>
            <person name="Johnson J."/>
            <person name="Kravitz S."/>
            <person name="Halpern A."/>
            <person name="Remington K."/>
            <person name="Beeson K."/>
            <person name="Tran B."/>
            <person name="Rogers Y.-H."/>
            <person name="Friedman R."/>
            <person name="Venter J.C."/>
        </authorList>
    </citation>
    <scope>NUCLEOTIDE SEQUENCE [LARGE SCALE GENOMIC DNA]</scope>
    <source>
        <strain evidence="2 3">MED297</strain>
    </source>
</reference>
<comment type="caution">
    <text evidence="2">The sequence shown here is derived from an EMBL/GenBank/DDBJ whole genome shotgun (WGS) entry which is preliminary data.</text>
</comment>
<dbReference type="PROSITE" id="PS51257">
    <property type="entry name" value="PROKAR_LIPOPROTEIN"/>
    <property type="match status" value="1"/>
</dbReference>
<evidence type="ECO:0008006" key="4">
    <source>
        <dbReference type="Google" id="ProtNLM"/>
    </source>
</evidence>
<feature type="signal peptide" evidence="1">
    <location>
        <begin position="1"/>
        <end position="19"/>
    </location>
</feature>
<dbReference type="STRING" id="314283.MED297_13632"/>
<dbReference type="Gene3D" id="1.25.40.920">
    <property type="entry name" value="TRAP transporter T-component"/>
    <property type="match status" value="1"/>
</dbReference>
<dbReference type="HOGENOM" id="CLU_074357_1_0_6"/>
<proteinExistence type="predicted"/>